<evidence type="ECO:0000313" key="11">
    <source>
        <dbReference type="Proteomes" id="UP000265719"/>
    </source>
</evidence>
<dbReference type="KEGG" id="thao:NI17_005850"/>
<dbReference type="PANTHER" id="PTHR32507:SF8">
    <property type="entry name" value="CNH1P"/>
    <property type="match status" value="1"/>
</dbReference>
<dbReference type="AlphaFoldDB" id="A0A399G9F4"/>
<dbReference type="RefSeq" id="WP_068692444.1">
    <property type="nucleotide sequence ID" value="NZ_CP063196.1"/>
</dbReference>
<evidence type="ECO:0000256" key="7">
    <source>
        <dbReference type="ARBA" id="ARBA00023065"/>
    </source>
</evidence>
<keyword evidence="11" id="KW-1185">Reference proteome</keyword>
<dbReference type="Gene3D" id="1.20.1530.20">
    <property type="match status" value="1"/>
</dbReference>
<evidence type="ECO:0000256" key="6">
    <source>
        <dbReference type="ARBA" id="ARBA00022989"/>
    </source>
</evidence>
<accession>A0A399G9F4</accession>
<organism evidence="10 11">
    <name type="scientific">Thermobifida halotolerans</name>
    <dbReference type="NCBI Taxonomy" id="483545"/>
    <lineage>
        <taxon>Bacteria</taxon>
        <taxon>Bacillati</taxon>
        <taxon>Actinomycetota</taxon>
        <taxon>Actinomycetes</taxon>
        <taxon>Streptosporangiales</taxon>
        <taxon>Nocardiopsidaceae</taxon>
        <taxon>Thermobifida</taxon>
    </lineage>
</organism>
<comment type="subcellular location">
    <subcellularLocation>
        <location evidence="1">Cell membrane</location>
        <topology evidence="1">Multi-pass membrane protein</topology>
    </subcellularLocation>
</comment>
<protein>
    <submittedName>
        <fullName evidence="10">Cation:proton antiporter</fullName>
    </submittedName>
</protein>
<reference evidence="10" key="1">
    <citation type="submission" date="2020-10" db="EMBL/GenBank/DDBJ databases">
        <title>De novo genome project of the cellulose decomposer Thermobifida halotolerans type strain.</title>
        <authorList>
            <person name="Nagy I."/>
            <person name="Horvath B."/>
            <person name="Kukolya J."/>
            <person name="Nagy I."/>
            <person name="Orsini M."/>
        </authorList>
    </citation>
    <scope>NUCLEOTIDE SEQUENCE</scope>
    <source>
        <strain evidence="10">DSM 44931</strain>
    </source>
</reference>
<dbReference type="Pfam" id="PF00999">
    <property type="entry name" value="Na_H_Exchanger"/>
    <property type="match status" value="1"/>
</dbReference>
<evidence type="ECO:0000256" key="2">
    <source>
        <dbReference type="ARBA" id="ARBA00022448"/>
    </source>
</evidence>
<dbReference type="GO" id="GO:0015297">
    <property type="term" value="F:antiporter activity"/>
    <property type="evidence" value="ECO:0007669"/>
    <property type="project" value="UniProtKB-KW"/>
</dbReference>
<keyword evidence="7" id="KW-0406">Ion transport</keyword>
<evidence type="ECO:0000256" key="1">
    <source>
        <dbReference type="ARBA" id="ARBA00004651"/>
    </source>
</evidence>
<keyword evidence="2" id="KW-0813">Transport</keyword>
<sequence length="405" mass="41674">MDPLHLAYAAIGALSVVLALFSSRLRELPVSEPLMALLLGVLLGPHLLGLLEFSTTERDSLLLEGARVLLAASVMAAALRFPATSLRGLIAPAALLLGVVMPLAAVLSGAAALLLGLPVALAALVGACLCPTDPVLAASVVTGKPAEEHLPGRLRRMLTVESGANDGLALPLVGLALAVVLPATAPGAEVGRLAWEVAAGAVIGVVAGAAAGRAMEAATDRRKLGKGASLVFTLLLAVAVLGLARIAGASGVLAVFASGLAYNRVVRTGERGPQDNIDEAINRYLSLPLFVLLGAVLPWREWIGFGPVALLFVVAVLLLRRPPLILALFRPLGLRPRDAAFLGWFGPMGISALFYLAHSIDKGVHDPRLFAAVSLAVTASVLVHGITSSPAVRVYARSSEASERG</sequence>
<evidence type="ECO:0000256" key="3">
    <source>
        <dbReference type="ARBA" id="ARBA00022449"/>
    </source>
</evidence>
<evidence type="ECO:0000256" key="8">
    <source>
        <dbReference type="ARBA" id="ARBA00023136"/>
    </source>
</evidence>
<keyword evidence="6" id="KW-1133">Transmembrane helix</keyword>
<evidence type="ECO:0000259" key="9">
    <source>
        <dbReference type="Pfam" id="PF00999"/>
    </source>
</evidence>
<dbReference type="InterPro" id="IPR038770">
    <property type="entry name" value="Na+/solute_symporter_sf"/>
</dbReference>
<gene>
    <name evidence="10" type="ORF">NI17_005850</name>
</gene>
<feature type="domain" description="Cation/H+ exchanger transmembrane" evidence="9">
    <location>
        <begin position="16"/>
        <end position="393"/>
    </location>
</feature>
<dbReference type="GO" id="GO:1902600">
    <property type="term" value="P:proton transmembrane transport"/>
    <property type="evidence" value="ECO:0007669"/>
    <property type="project" value="InterPro"/>
</dbReference>
<dbReference type="Proteomes" id="UP000265719">
    <property type="component" value="Chromosome"/>
</dbReference>
<proteinExistence type="predicted"/>
<keyword evidence="5" id="KW-0812">Transmembrane</keyword>
<keyword evidence="3" id="KW-0050">Antiport</keyword>
<keyword evidence="4" id="KW-1003">Cell membrane</keyword>
<evidence type="ECO:0000313" key="10">
    <source>
        <dbReference type="EMBL" id="UOE20724.1"/>
    </source>
</evidence>
<dbReference type="PANTHER" id="PTHR32507">
    <property type="entry name" value="NA(+)/H(+) ANTIPORTER 1"/>
    <property type="match status" value="1"/>
</dbReference>
<keyword evidence="8" id="KW-0472">Membrane</keyword>
<dbReference type="GO" id="GO:0005886">
    <property type="term" value="C:plasma membrane"/>
    <property type="evidence" value="ECO:0007669"/>
    <property type="project" value="UniProtKB-SubCell"/>
</dbReference>
<dbReference type="EMBL" id="CP063196">
    <property type="protein sequence ID" value="UOE20724.1"/>
    <property type="molecule type" value="Genomic_DNA"/>
</dbReference>
<dbReference type="OrthoDB" id="4174405at2"/>
<name>A0A399G9F4_9ACTN</name>
<dbReference type="InterPro" id="IPR006153">
    <property type="entry name" value="Cation/H_exchanger_TM"/>
</dbReference>
<evidence type="ECO:0000256" key="4">
    <source>
        <dbReference type="ARBA" id="ARBA00022475"/>
    </source>
</evidence>
<evidence type="ECO:0000256" key="5">
    <source>
        <dbReference type="ARBA" id="ARBA00022692"/>
    </source>
</evidence>